<proteinExistence type="predicted"/>
<dbReference type="SUPFAM" id="SSF50978">
    <property type="entry name" value="WD40 repeat-like"/>
    <property type="match status" value="1"/>
</dbReference>
<dbReference type="AlphaFoldDB" id="A0A2J8QKB4"/>
<dbReference type="InterPro" id="IPR015943">
    <property type="entry name" value="WD40/YVTN_repeat-like_dom_sf"/>
</dbReference>
<feature type="non-terminal residue" evidence="2">
    <location>
        <position position="281"/>
    </location>
</feature>
<feature type="transmembrane region" description="Helical" evidence="1">
    <location>
        <begin position="251"/>
        <end position="267"/>
    </location>
</feature>
<dbReference type="InterPro" id="IPR051859">
    <property type="entry name" value="DCAF"/>
</dbReference>
<protein>
    <submittedName>
        <fullName evidence="2">T0103467 isoform 1</fullName>
    </submittedName>
</protein>
<keyword evidence="1" id="KW-0812">Transmembrane</keyword>
<name>A0A2J8QKB4_PANTR</name>
<keyword evidence="1" id="KW-0472">Membrane</keyword>
<comment type="caution">
    <text evidence="2">The sequence shown here is derived from an EMBL/GenBank/DDBJ whole genome shotgun (WGS) entry which is preliminary data.</text>
</comment>
<sequence length="281" mass="30912">WDYRWQQVPKKAWRKLKLPGDSSLMTYRGHGVLHTLIRCRFSPIHSTGQQFIYSGCSTGKVVVYDLLSGHIVKKLTNHKACVRDVSWHPFEEKIVSSSELEHGWSQGHKTNRKGHRLLSGHILPHTRGQDPADVADLHPGPLLPPAPLPHLPAANRALPFVCHTCHCLSLSGGPISPSSAAQQSKQLVGRGGNMERGPVVGAGPGARARIQALLDCLVKVLLWVASALLYFGSEQAARLLGSPCLRRLYHAWLAAVVIFGPLLQFHVNPRTIFASHGNFFN</sequence>
<feature type="non-terminal residue" evidence="2">
    <location>
        <position position="1"/>
    </location>
</feature>
<dbReference type="EMBL" id="NBAG03000032">
    <property type="protein sequence ID" value="PNI96725.1"/>
    <property type="molecule type" value="Genomic_DNA"/>
</dbReference>
<keyword evidence="1" id="KW-1133">Transmembrane helix</keyword>
<gene>
    <name evidence="2" type="ORF">CK820_G0029691</name>
</gene>
<dbReference type="FunFam" id="2.130.10.10:FF:002187">
    <property type="entry name" value="DDB1 and CUL4 associated factor 11"/>
    <property type="match status" value="1"/>
</dbReference>
<dbReference type="Gene3D" id="2.130.10.10">
    <property type="entry name" value="YVTN repeat-like/Quinoprotein amine dehydrogenase"/>
    <property type="match status" value="1"/>
</dbReference>
<dbReference type="Proteomes" id="UP000236370">
    <property type="component" value="Unassembled WGS sequence"/>
</dbReference>
<evidence type="ECO:0000313" key="3">
    <source>
        <dbReference type="Proteomes" id="UP000236370"/>
    </source>
</evidence>
<evidence type="ECO:0000256" key="1">
    <source>
        <dbReference type="SAM" id="Phobius"/>
    </source>
</evidence>
<dbReference type="InterPro" id="IPR036322">
    <property type="entry name" value="WD40_repeat_dom_sf"/>
</dbReference>
<dbReference type="STRING" id="9598.ENSPTRP00000091398"/>
<organism evidence="2 3">
    <name type="scientific">Pan troglodytes</name>
    <name type="common">Chimpanzee</name>
    <dbReference type="NCBI Taxonomy" id="9598"/>
    <lineage>
        <taxon>Eukaryota</taxon>
        <taxon>Metazoa</taxon>
        <taxon>Chordata</taxon>
        <taxon>Craniata</taxon>
        <taxon>Vertebrata</taxon>
        <taxon>Euteleostomi</taxon>
        <taxon>Mammalia</taxon>
        <taxon>Eutheria</taxon>
        <taxon>Euarchontoglires</taxon>
        <taxon>Primates</taxon>
        <taxon>Haplorrhini</taxon>
        <taxon>Catarrhini</taxon>
        <taxon>Hominidae</taxon>
        <taxon>Pan</taxon>
    </lineage>
</organism>
<dbReference type="PANTHER" id="PTHR19847">
    <property type="entry name" value="DDB1- AND CUL4-ASSOCIATED FACTOR 11"/>
    <property type="match status" value="1"/>
</dbReference>
<evidence type="ECO:0000313" key="2">
    <source>
        <dbReference type="EMBL" id="PNI96725.1"/>
    </source>
</evidence>
<accession>A0A2J8QKB4</accession>
<dbReference type="PANTHER" id="PTHR19847:SF7">
    <property type="entry name" value="DDB1- AND CUL4-ASSOCIATED FACTOR 11"/>
    <property type="match status" value="1"/>
</dbReference>
<reference evidence="2 3" key="1">
    <citation type="submission" date="2017-12" db="EMBL/GenBank/DDBJ databases">
        <title>High-resolution comparative analysis of great ape genomes.</title>
        <authorList>
            <person name="Pollen A."/>
            <person name="Hastie A."/>
            <person name="Hormozdiari F."/>
            <person name="Dougherty M."/>
            <person name="Liu R."/>
            <person name="Chaisson M."/>
            <person name="Hoppe E."/>
            <person name="Hill C."/>
            <person name="Pang A."/>
            <person name="Hillier L."/>
            <person name="Baker C."/>
            <person name="Armstrong J."/>
            <person name="Shendure J."/>
            <person name="Paten B."/>
            <person name="Wilson R."/>
            <person name="Chao H."/>
            <person name="Schneider V."/>
            <person name="Ventura M."/>
            <person name="Kronenberg Z."/>
            <person name="Murali S."/>
            <person name="Gordon D."/>
            <person name="Cantsilieris S."/>
            <person name="Munson K."/>
            <person name="Nelson B."/>
            <person name="Raja A."/>
            <person name="Underwood J."/>
            <person name="Diekhans M."/>
            <person name="Fiddes I."/>
            <person name="Haussler D."/>
            <person name="Eichler E."/>
        </authorList>
    </citation>
    <scope>NUCLEOTIDE SEQUENCE [LARGE SCALE GENOMIC DNA]</scope>
    <source>
        <strain evidence="2">Yerkes chimp pedigree #C0471</strain>
    </source>
</reference>